<evidence type="ECO:0000259" key="13">
    <source>
        <dbReference type="PROSITE" id="PS51192"/>
    </source>
</evidence>
<dbReference type="InterPro" id="IPR025260">
    <property type="entry name" value="CHD1-like_C"/>
</dbReference>
<keyword evidence="8" id="KW-0238">DNA-binding</keyword>
<feature type="region of interest" description="Disordered" evidence="11">
    <location>
        <begin position="1102"/>
        <end position="1170"/>
    </location>
</feature>
<evidence type="ECO:0000256" key="11">
    <source>
        <dbReference type="SAM" id="MobiDB-lite"/>
    </source>
</evidence>
<evidence type="ECO:0000259" key="12">
    <source>
        <dbReference type="PROSITE" id="PS50013"/>
    </source>
</evidence>
<evidence type="ECO:0000256" key="4">
    <source>
        <dbReference type="ARBA" id="ARBA00022741"/>
    </source>
</evidence>
<dbReference type="GO" id="GO:0140658">
    <property type="term" value="F:ATP-dependent chromatin remodeler activity"/>
    <property type="evidence" value="ECO:0007669"/>
    <property type="project" value="TreeGrafter"/>
</dbReference>
<dbReference type="InterPro" id="IPR023779">
    <property type="entry name" value="Chromodomain_CS"/>
</dbReference>
<keyword evidence="5" id="KW-0378">Hydrolase</keyword>
<dbReference type="InterPro" id="IPR000330">
    <property type="entry name" value="SNF2_N"/>
</dbReference>
<dbReference type="PANTHER" id="PTHR45623">
    <property type="entry name" value="CHROMODOMAIN-HELICASE-DNA-BINDING PROTEIN 3-RELATED-RELATED"/>
    <property type="match status" value="1"/>
</dbReference>
<name>A0A0D7A0A4_9AGAR</name>
<dbReference type="PROSITE" id="PS51192">
    <property type="entry name" value="HELICASE_ATP_BIND_1"/>
    <property type="match status" value="1"/>
</dbReference>
<dbReference type="CDD" id="cd18659">
    <property type="entry name" value="CD2_tandem"/>
    <property type="match status" value="1"/>
</dbReference>
<dbReference type="InterPro" id="IPR000953">
    <property type="entry name" value="Chromo/chromo_shadow_dom"/>
</dbReference>
<feature type="compositionally biased region" description="Acidic residues" evidence="11">
    <location>
        <begin position="1152"/>
        <end position="1161"/>
    </location>
</feature>
<comment type="subcellular location">
    <subcellularLocation>
        <location evidence="1">Nucleus</location>
    </subcellularLocation>
</comment>
<dbReference type="InterPro" id="IPR027417">
    <property type="entry name" value="P-loop_NTPase"/>
</dbReference>
<dbReference type="Gene3D" id="6.10.140.1440">
    <property type="match status" value="1"/>
</dbReference>
<dbReference type="GO" id="GO:0003682">
    <property type="term" value="F:chromatin binding"/>
    <property type="evidence" value="ECO:0007669"/>
    <property type="project" value="TreeGrafter"/>
</dbReference>
<dbReference type="InterPro" id="IPR056302">
    <property type="entry name" value="CHD1-2/Hrp3_HTH"/>
</dbReference>
<organism evidence="15 16">
    <name type="scientific">Fistulina hepatica ATCC 64428</name>
    <dbReference type="NCBI Taxonomy" id="1128425"/>
    <lineage>
        <taxon>Eukaryota</taxon>
        <taxon>Fungi</taxon>
        <taxon>Dikarya</taxon>
        <taxon>Basidiomycota</taxon>
        <taxon>Agaricomycotina</taxon>
        <taxon>Agaricomycetes</taxon>
        <taxon>Agaricomycetidae</taxon>
        <taxon>Agaricales</taxon>
        <taxon>Fistulinaceae</taxon>
        <taxon>Fistulina</taxon>
    </lineage>
</organism>
<dbReference type="SMART" id="SM00490">
    <property type="entry name" value="HELICc"/>
    <property type="match status" value="1"/>
</dbReference>
<feature type="compositionally biased region" description="Low complexity" evidence="11">
    <location>
        <begin position="1277"/>
        <end position="1291"/>
    </location>
</feature>
<dbReference type="OrthoDB" id="5857104at2759"/>
<dbReference type="GO" id="GO:0042393">
    <property type="term" value="F:histone binding"/>
    <property type="evidence" value="ECO:0007669"/>
    <property type="project" value="TreeGrafter"/>
</dbReference>
<comment type="similarity">
    <text evidence="2">Belongs to the SNF2/RAD54 helicase family.</text>
</comment>
<dbReference type="GO" id="GO:0005524">
    <property type="term" value="F:ATP binding"/>
    <property type="evidence" value="ECO:0007669"/>
    <property type="project" value="UniProtKB-KW"/>
</dbReference>
<dbReference type="InterPro" id="IPR049730">
    <property type="entry name" value="SNF2/RAD54-like_C"/>
</dbReference>
<feature type="compositionally biased region" description="Low complexity" evidence="11">
    <location>
        <begin position="1107"/>
        <end position="1118"/>
    </location>
</feature>
<dbReference type="SUPFAM" id="SSF54160">
    <property type="entry name" value="Chromo domain-like"/>
    <property type="match status" value="2"/>
</dbReference>
<dbReference type="Pfam" id="PF23588">
    <property type="entry name" value="HTH_CHD1_Hrp3"/>
    <property type="match status" value="1"/>
</dbReference>
<feature type="compositionally biased region" description="Polar residues" evidence="11">
    <location>
        <begin position="1292"/>
        <end position="1306"/>
    </location>
</feature>
<dbReference type="InterPro" id="IPR038718">
    <property type="entry name" value="SNF2-like_sf"/>
</dbReference>
<accession>A0A0D7A0A4</accession>
<dbReference type="Proteomes" id="UP000054144">
    <property type="component" value="Unassembled WGS sequence"/>
</dbReference>
<dbReference type="InterPro" id="IPR016197">
    <property type="entry name" value="Chromo-like_dom_sf"/>
</dbReference>
<keyword evidence="4" id="KW-0547">Nucleotide-binding</keyword>
<keyword evidence="3" id="KW-0677">Repeat</keyword>
<evidence type="ECO:0000256" key="7">
    <source>
        <dbReference type="ARBA" id="ARBA00023015"/>
    </source>
</evidence>
<protein>
    <recommendedName>
        <fullName evidence="17">Transcription regulator</fullName>
    </recommendedName>
</protein>
<dbReference type="InterPro" id="IPR001650">
    <property type="entry name" value="Helicase_C-like"/>
</dbReference>
<evidence type="ECO:0000256" key="3">
    <source>
        <dbReference type="ARBA" id="ARBA00022737"/>
    </source>
</evidence>
<dbReference type="Gene3D" id="3.40.50.10810">
    <property type="entry name" value="Tandem AAA-ATPase domain"/>
    <property type="match status" value="1"/>
</dbReference>
<dbReference type="InterPro" id="IPR023780">
    <property type="entry name" value="Chromo_domain"/>
</dbReference>
<evidence type="ECO:0000256" key="1">
    <source>
        <dbReference type="ARBA" id="ARBA00004123"/>
    </source>
</evidence>
<keyword evidence="6" id="KW-0067">ATP-binding</keyword>
<feature type="region of interest" description="Disordered" evidence="11">
    <location>
        <begin position="1274"/>
        <end position="1306"/>
    </location>
</feature>
<dbReference type="GO" id="GO:0034728">
    <property type="term" value="P:nucleosome organization"/>
    <property type="evidence" value="ECO:0007669"/>
    <property type="project" value="TreeGrafter"/>
</dbReference>
<dbReference type="Pfam" id="PF00385">
    <property type="entry name" value="Chromo"/>
    <property type="match status" value="1"/>
</dbReference>
<dbReference type="SMART" id="SM00487">
    <property type="entry name" value="DEXDc"/>
    <property type="match status" value="1"/>
</dbReference>
<feature type="domain" description="Helicase C-terminal" evidence="14">
    <location>
        <begin position="562"/>
        <end position="718"/>
    </location>
</feature>
<dbReference type="EMBL" id="KN882092">
    <property type="protein sequence ID" value="KIY44467.1"/>
    <property type="molecule type" value="Genomic_DNA"/>
</dbReference>
<feature type="region of interest" description="Disordered" evidence="11">
    <location>
        <begin position="822"/>
        <end position="876"/>
    </location>
</feature>
<dbReference type="InterPro" id="IPR041150">
    <property type="entry name" value="Cdh1_DBD"/>
</dbReference>
<dbReference type="PROSITE" id="PS50013">
    <property type="entry name" value="CHROMO_2"/>
    <property type="match status" value="1"/>
</dbReference>
<keyword evidence="16" id="KW-1185">Reference proteome</keyword>
<feature type="domain" description="Chromo" evidence="12">
    <location>
        <begin position="151"/>
        <end position="213"/>
    </location>
</feature>
<evidence type="ECO:0000259" key="14">
    <source>
        <dbReference type="PROSITE" id="PS51194"/>
    </source>
</evidence>
<dbReference type="Pfam" id="PF00176">
    <property type="entry name" value="SNF2-rel_dom"/>
    <property type="match status" value="1"/>
</dbReference>
<dbReference type="PROSITE" id="PS00598">
    <property type="entry name" value="CHROMO_1"/>
    <property type="match status" value="1"/>
</dbReference>
<keyword evidence="9" id="KW-0804">Transcription</keyword>
<evidence type="ECO:0000313" key="16">
    <source>
        <dbReference type="Proteomes" id="UP000054144"/>
    </source>
</evidence>
<proteinExistence type="inferred from homology"/>
<gene>
    <name evidence="15" type="ORF">FISHEDRAFT_51592</name>
</gene>
<reference evidence="15 16" key="1">
    <citation type="journal article" date="2015" name="Fungal Genet. Biol.">
        <title>Evolution of novel wood decay mechanisms in Agaricales revealed by the genome sequences of Fistulina hepatica and Cylindrobasidium torrendii.</title>
        <authorList>
            <person name="Floudas D."/>
            <person name="Held B.W."/>
            <person name="Riley R."/>
            <person name="Nagy L.G."/>
            <person name="Koehler G."/>
            <person name="Ransdell A.S."/>
            <person name="Younus H."/>
            <person name="Chow J."/>
            <person name="Chiniquy J."/>
            <person name="Lipzen A."/>
            <person name="Tritt A."/>
            <person name="Sun H."/>
            <person name="Haridas S."/>
            <person name="LaButti K."/>
            <person name="Ohm R.A."/>
            <person name="Kues U."/>
            <person name="Blanchette R.A."/>
            <person name="Grigoriev I.V."/>
            <person name="Minto R.E."/>
            <person name="Hibbett D.S."/>
        </authorList>
    </citation>
    <scope>NUCLEOTIDE SEQUENCE [LARGE SCALE GENOMIC DNA]</scope>
    <source>
        <strain evidence="15 16">ATCC 64428</strain>
    </source>
</reference>
<dbReference type="CDD" id="cd18793">
    <property type="entry name" value="SF2_C_SNF"/>
    <property type="match status" value="1"/>
</dbReference>
<feature type="compositionally biased region" description="Polar residues" evidence="11">
    <location>
        <begin position="866"/>
        <end position="875"/>
    </location>
</feature>
<dbReference type="SMART" id="SM00298">
    <property type="entry name" value="CHROMO"/>
    <property type="match status" value="2"/>
</dbReference>
<dbReference type="GO" id="GO:0000785">
    <property type="term" value="C:chromatin"/>
    <property type="evidence" value="ECO:0007669"/>
    <property type="project" value="TreeGrafter"/>
</dbReference>
<evidence type="ECO:0000256" key="2">
    <source>
        <dbReference type="ARBA" id="ARBA00007025"/>
    </source>
</evidence>
<evidence type="ECO:0000256" key="6">
    <source>
        <dbReference type="ARBA" id="ARBA00022840"/>
    </source>
</evidence>
<dbReference type="GO" id="GO:0003677">
    <property type="term" value="F:DNA binding"/>
    <property type="evidence" value="ECO:0007669"/>
    <property type="project" value="UniProtKB-KW"/>
</dbReference>
<dbReference type="Pfam" id="PF13907">
    <property type="entry name" value="CHD1-like_C"/>
    <property type="match status" value="1"/>
</dbReference>
<dbReference type="Gene3D" id="1.10.10.60">
    <property type="entry name" value="Homeodomain-like"/>
    <property type="match status" value="1"/>
</dbReference>
<dbReference type="Gene3D" id="3.40.50.300">
    <property type="entry name" value="P-loop containing nucleotide triphosphate hydrolases"/>
    <property type="match status" value="1"/>
</dbReference>
<evidence type="ECO:0000313" key="15">
    <source>
        <dbReference type="EMBL" id="KIY44467.1"/>
    </source>
</evidence>
<dbReference type="GO" id="GO:0005634">
    <property type="term" value="C:nucleus"/>
    <property type="evidence" value="ECO:0007669"/>
    <property type="project" value="UniProtKB-SubCell"/>
</dbReference>
<dbReference type="Pfam" id="PF18196">
    <property type="entry name" value="Cdh1_DBD_1"/>
    <property type="match status" value="1"/>
</dbReference>
<evidence type="ECO:0000256" key="9">
    <source>
        <dbReference type="ARBA" id="ARBA00023163"/>
    </source>
</evidence>
<evidence type="ECO:0008006" key="17">
    <source>
        <dbReference type="Google" id="ProtNLM"/>
    </source>
</evidence>
<dbReference type="SMART" id="SM01176">
    <property type="entry name" value="DUF4208"/>
    <property type="match status" value="1"/>
</dbReference>
<evidence type="ECO:0000256" key="8">
    <source>
        <dbReference type="ARBA" id="ARBA00023125"/>
    </source>
</evidence>
<keyword evidence="10" id="KW-0539">Nucleus</keyword>
<dbReference type="Gene3D" id="2.40.50.40">
    <property type="match status" value="2"/>
</dbReference>
<dbReference type="InterPro" id="IPR014001">
    <property type="entry name" value="Helicase_ATP-bd"/>
</dbReference>
<dbReference type="GO" id="GO:0016887">
    <property type="term" value="F:ATP hydrolysis activity"/>
    <property type="evidence" value="ECO:0007669"/>
    <property type="project" value="TreeGrafter"/>
</dbReference>
<dbReference type="PROSITE" id="PS51194">
    <property type="entry name" value="HELICASE_CTER"/>
    <property type="match status" value="1"/>
</dbReference>
<keyword evidence="7" id="KW-0805">Transcription regulation</keyword>
<dbReference type="Pfam" id="PF00271">
    <property type="entry name" value="Helicase_C"/>
    <property type="match status" value="1"/>
</dbReference>
<dbReference type="PANTHER" id="PTHR45623:SF14">
    <property type="entry name" value="CHROMODOMAIN-HELICASE-DNA-BINDING PROTEIN 1"/>
    <property type="match status" value="1"/>
</dbReference>
<sequence length="1306" mass="149841">MDEVRSSSRGRSKVSYVDDVPGFDAEVDHRDEYNDGEQDHVYEASPVDGIEDDEIDAVLAHSRDEEKKDEPEDLWFVNMRFHIKWKNFSHLHNTDETYEFLKRFKGFKRVDNYIKAYKLYQGKLAEATSQEEYEQLVLDREREKEELDTYRIVERIVFHRDSPLTGELEYLCKWTNLPYEHCTWETEVEVGVIAKEQIEAYRRLEAKAQFPYKSIKYSDNNRPKYQKMSRDPDYIVATDNELKDFQLTGLNWLAYLWARGENGILADEMGLGKTIQTVSFLSYLFHQHNQFGPFLVIVPLSTITAWQWQFASWAPDLNVIPYIGSAHARGIIRSTEFSGPTQEVLESGMFDRQRLKMNVLLTTYEMILKDAEFLGPIKWQALVVDEAHRLKNVASQLYEHLMQFSCGCRLLITGTPLQNNVKELLALMHFLMPTRFKIDETFDLNDEDHAAKIEDLHKQLQGLMLRRVKKEVLSSLPTKSEQILRVEMSTMQTKLYKDILTKNFAGLVKAAHGNTNISLLNIAMELKKAANHPYLVDGMEPHFDTQEEMLRGLVMNSGKMVLLDKLLARLKVDGHRVLIFSQMVRMLDILSDYMVARSYTFQRLDGMVPSDARKKSIQHFNAEDSPDFAFLLSTRAGGLGINLETADTVIIFDSDWNPQNDLQAMARAHRIGQKSHVSVYRFVSKDTVEEDVLERAKKKMVLEYAIINQMDTRQTHLGAKGEKTKETPKGELNRDELTAVLKYGAQKMFDKDDSMQNQKLDQMDLDDILNRAEQHETESAQGSQSMGGEAFLTQFAAVSDVKNDMSWEEIIPIEERQRLEEAQQEERLSQAIAQESRKRNHTQVSYEGMDVEHTSAPPPPKKPKTSVGTRKTASQKAMELKERDVRVLIRSMQRWGDIRQRYDIIVEEAKLKDKNRGMIMDVADEIIRHCAEAVKRNEDEKKTRLAAGETLTNAQKSKAVLVTVRGVGNINAETVISRNRDLRILYDMLREVEDPYTWRMPVENVRPTLNWSGKWGIEDDSMLLVGAYIYGFGNWETMVKDPRLNLEGKFFLEEGKKGEDAASRPIPNAIHLVRRGDYLLGILYEYDEKIKAYASSVRNKAHHSKTSASPQPAISSSSTYLSRRRADSETVMSVDDGHRKRKRRPTPTFTDSESDEDECPSMDEHATKEELRPVKKQLKKLKLSGDDMPRDEKVAILKESLAAIGRRIEVVLAEKAEEGEDVVRWKRHLWTFVTLFWPKKVKASKLEEIHAKMVMKESSANGQHVVKKPRLVAVGASSSSSSKLNGVPSSSAMSISRSNGNGKAYR</sequence>
<evidence type="ECO:0000256" key="10">
    <source>
        <dbReference type="ARBA" id="ARBA00023242"/>
    </source>
</evidence>
<evidence type="ECO:0000256" key="5">
    <source>
        <dbReference type="ARBA" id="ARBA00022801"/>
    </source>
</evidence>
<dbReference type="SUPFAM" id="SSF52540">
    <property type="entry name" value="P-loop containing nucleoside triphosphate hydrolases"/>
    <property type="match status" value="2"/>
</dbReference>
<feature type="domain" description="Helicase ATP-binding" evidence="13">
    <location>
        <begin position="254"/>
        <end position="434"/>
    </location>
</feature>